<proteinExistence type="predicted"/>
<dbReference type="Proteomes" id="UP000501690">
    <property type="component" value="Linkage Group LG4"/>
</dbReference>
<gene>
    <name evidence="1" type="ORF">DEO72_LG4g540</name>
</gene>
<organism evidence="1 2">
    <name type="scientific">Vigna unguiculata</name>
    <name type="common">Cowpea</name>
    <dbReference type="NCBI Taxonomy" id="3917"/>
    <lineage>
        <taxon>Eukaryota</taxon>
        <taxon>Viridiplantae</taxon>
        <taxon>Streptophyta</taxon>
        <taxon>Embryophyta</taxon>
        <taxon>Tracheophyta</taxon>
        <taxon>Spermatophyta</taxon>
        <taxon>Magnoliopsida</taxon>
        <taxon>eudicotyledons</taxon>
        <taxon>Gunneridae</taxon>
        <taxon>Pentapetalae</taxon>
        <taxon>rosids</taxon>
        <taxon>fabids</taxon>
        <taxon>Fabales</taxon>
        <taxon>Fabaceae</taxon>
        <taxon>Papilionoideae</taxon>
        <taxon>50 kb inversion clade</taxon>
        <taxon>NPAAA clade</taxon>
        <taxon>indigoferoid/millettioid clade</taxon>
        <taxon>Phaseoleae</taxon>
        <taxon>Vigna</taxon>
    </lineage>
</organism>
<sequence>MAIYLDPFVLATTSTLTPATLANPSSTQGFLVFIRHPEFNLRDVILSSTRGMYVLNPYPELNSRDMFRAQLKEPSNLTFETSPKALCQAPQNSNSLTTARRNNPYRQADVVQETTDFVAIAWRDTPFRQAPPIPEPHCFLAIAWRVRSHRQAPHQ</sequence>
<name>A0A4D6LNJ4_VIGUN</name>
<accession>A0A4D6LNJ4</accession>
<protein>
    <submittedName>
        <fullName evidence="1">Uncharacterized protein</fullName>
    </submittedName>
</protein>
<reference evidence="1 2" key="1">
    <citation type="submission" date="2019-04" db="EMBL/GenBank/DDBJ databases">
        <title>An improved genome assembly and genetic linkage map for asparagus bean, Vigna unguiculata ssp. sesquipedialis.</title>
        <authorList>
            <person name="Xia Q."/>
            <person name="Zhang R."/>
            <person name="Dong Y."/>
        </authorList>
    </citation>
    <scope>NUCLEOTIDE SEQUENCE [LARGE SCALE GENOMIC DNA]</scope>
    <source>
        <tissue evidence="1">Leaf</tissue>
    </source>
</reference>
<evidence type="ECO:0000313" key="1">
    <source>
        <dbReference type="EMBL" id="QCD89594.1"/>
    </source>
</evidence>
<keyword evidence="2" id="KW-1185">Reference proteome</keyword>
<dbReference type="AlphaFoldDB" id="A0A4D6LNJ4"/>
<dbReference type="EMBL" id="CP039348">
    <property type="protein sequence ID" value="QCD89594.1"/>
    <property type="molecule type" value="Genomic_DNA"/>
</dbReference>
<evidence type="ECO:0000313" key="2">
    <source>
        <dbReference type="Proteomes" id="UP000501690"/>
    </source>
</evidence>